<dbReference type="Proteomes" id="UP000034875">
    <property type="component" value="Unassembled WGS sequence"/>
</dbReference>
<dbReference type="Gene3D" id="3.40.50.300">
    <property type="entry name" value="P-loop containing nucleotide triphosphate hydrolases"/>
    <property type="match status" value="1"/>
</dbReference>
<proteinExistence type="predicted"/>
<dbReference type="InterPro" id="IPR027417">
    <property type="entry name" value="P-loop_NTPase"/>
</dbReference>
<evidence type="ECO:0008006" key="3">
    <source>
        <dbReference type="Google" id="ProtNLM"/>
    </source>
</evidence>
<reference evidence="1 2" key="1">
    <citation type="journal article" date="2015" name="Nature">
        <title>rRNA introns, odd ribosomes, and small enigmatic genomes across a large radiation of phyla.</title>
        <authorList>
            <person name="Brown C.T."/>
            <person name="Hug L.A."/>
            <person name="Thomas B.C."/>
            <person name="Sharon I."/>
            <person name="Castelle C.J."/>
            <person name="Singh A."/>
            <person name="Wilkins M.J."/>
            <person name="Williams K.H."/>
            <person name="Banfield J.F."/>
        </authorList>
    </citation>
    <scope>NUCLEOTIDE SEQUENCE [LARGE SCALE GENOMIC DNA]</scope>
</reference>
<comment type="caution">
    <text evidence="1">The sequence shown here is derived from an EMBL/GenBank/DDBJ whole genome shotgun (WGS) entry which is preliminary data.</text>
</comment>
<name>A0A0G1C3V5_9BACT</name>
<dbReference type="AlphaFoldDB" id="A0A0G1C3V5"/>
<dbReference type="EMBL" id="LCCZ01000007">
    <property type="protein sequence ID" value="KKS44338.1"/>
    <property type="molecule type" value="Genomic_DNA"/>
</dbReference>
<evidence type="ECO:0000313" key="1">
    <source>
        <dbReference type="EMBL" id="KKS44338.1"/>
    </source>
</evidence>
<organism evidence="1 2">
    <name type="scientific">candidate division CPR1 bacterium GW2011_GWA2_42_17</name>
    <dbReference type="NCBI Taxonomy" id="1618341"/>
    <lineage>
        <taxon>Bacteria</taxon>
        <taxon>candidate division CPR1</taxon>
    </lineage>
</organism>
<gene>
    <name evidence="1" type="ORF">UV05_C0007G0028</name>
</gene>
<accession>A0A0G1C3V5</accession>
<protein>
    <recommendedName>
        <fullName evidence="3">Sulfotransferase</fullName>
    </recommendedName>
</protein>
<sequence>MEQLDYSEKLLLDTLIKKKIDYQTTAHNIQIIFNSILSISPKTIENPLQATVLLHLAGSKNKHKKISQLLQGMTLGCLKFPSPQATGSHICLNYHNKNYYFVLSKCSKMDGNIIKEKEYIENFGLIHHIALNALINQVKENRNHTRNYRNNNLGLPALIISPFERVGSTLITDILDYIARGHTEPFRQHIGTENPLCPINQYYGDIDINNYHPELAKQNYSKYWINNFYASLFSVPEIQVIKETNIFFLLNFVLKLLPADTPIIFLFRDFRGIISSFKKNDLYHR</sequence>
<evidence type="ECO:0000313" key="2">
    <source>
        <dbReference type="Proteomes" id="UP000034875"/>
    </source>
</evidence>